<dbReference type="SUPFAM" id="SSF52172">
    <property type="entry name" value="CheY-like"/>
    <property type="match status" value="1"/>
</dbReference>
<keyword evidence="5 7" id="KW-0067">ATP-binding</keyword>
<evidence type="ECO:0000256" key="2">
    <source>
        <dbReference type="ARBA" id="ARBA00022679"/>
    </source>
</evidence>
<dbReference type="PROSITE" id="PS50011">
    <property type="entry name" value="PROTEIN_KINASE_DOM"/>
    <property type="match status" value="1"/>
</dbReference>
<evidence type="ECO:0000259" key="10">
    <source>
        <dbReference type="PROSITE" id="PS50125"/>
    </source>
</evidence>
<feature type="domain" description="Response regulatory" evidence="9">
    <location>
        <begin position="284"/>
        <end position="403"/>
    </location>
</feature>
<proteinExistence type="predicted"/>
<dbReference type="GO" id="GO:0004016">
    <property type="term" value="F:adenylate cyclase activity"/>
    <property type="evidence" value="ECO:0007669"/>
    <property type="project" value="UniProtKB-ARBA"/>
</dbReference>
<evidence type="ECO:0000256" key="4">
    <source>
        <dbReference type="ARBA" id="ARBA00022777"/>
    </source>
</evidence>
<dbReference type="Gene3D" id="3.40.50.2300">
    <property type="match status" value="1"/>
</dbReference>
<dbReference type="InterPro" id="IPR008271">
    <property type="entry name" value="Ser/Thr_kinase_AS"/>
</dbReference>
<dbReference type="SMART" id="SM00448">
    <property type="entry name" value="REC"/>
    <property type="match status" value="1"/>
</dbReference>
<dbReference type="OrthoDB" id="9801841at2"/>
<dbReference type="Pfam" id="PF00069">
    <property type="entry name" value="Pkinase"/>
    <property type="match status" value="1"/>
</dbReference>
<protein>
    <submittedName>
        <fullName evidence="11">Serine/threonine protein kinase</fullName>
    </submittedName>
</protein>
<dbReference type="CDD" id="cd07302">
    <property type="entry name" value="CHD"/>
    <property type="match status" value="1"/>
</dbReference>
<dbReference type="CDD" id="cd17536">
    <property type="entry name" value="REC_YesN-like"/>
    <property type="match status" value="1"/>
</dbReference>
<dbReference type="InterPro" id="IPR029787">
    <property type="entry name" value="Nucleotide_cyclase"/>
</dbReference>
<sequence>MSGRTIGGKYALVREIGRGGMGVVWEAFDEALRRPVALKLMTPHTIASVEARRRFEREAMTIAQLRNEHIVQVYDYGVDDGSPYIVMELLDGEDLDARLQPDRQLSSAALLPLLRQVAKALEAAHAEGIVHCDLKPANIFLARSGSGETVKLLDFGVAWTLCDGPDAPERPCGTLLGTPAYMSPEQVRGVAPHFLSDLWSFGVIAYRALTGRLPFPSENIQELIIGVCTDPFLPPSSVVPELRSDVDRFFERALAKDRTQRFQSARGLVAAFSALCREAKVPVKILVVDDEPDIHLLMKLQFRQQLRDGVYELVFAEHGERALEELRRNPDIDIVLTDINMPVMDGLTLLGHIPEVNPMAKTVIVSAYGDMANIRHAMNQGAFDFLFKPIDFEDLEATIQKTIRHVAEQRKNARSDEENALLRRFTSASLVERVRALGPSAALASEASDATVAVVGVFQFTPVTTARPAGEAIRLLNANFEVILPELVTREGMVDKFFGDAVMTVYRGPDHVDRALAACLAVRTQLAALVQRAGAGSPYAQGVCIGLATGRVLSAGVGSQACGQLDYATVGEAVDIAAHLARAALPGEILADARVREAAVGGYAFELVDARDVWPRGERTTVYNVHRHEPPAPRLVDAPTVQVRSYQPNDPSLAWAERAT</sequence>
<dbReference type="Gene3D" id="3.30.200.20">
    <property type="entry name" value="Phosphorylase Kinase, domain 1"/>
    <property type="match status" value="1"/>
</dbReference>
<dbReference type="GO" id="GO:0004674">
    <property type="term" value="F:protein serine/threonine kinase activity"/>
    <property type="evidence" value="ECO:0007669"/>
    <property type="project" value="UniProtKB-KW"/>
</dbReference>
<evidence type="ECO:0000256" key="6">
    <source>
        <dbReference type="PROSITE-ProRule" id="PRU00169"/>
    </source>
</evidence>
<dbReference type="AlphaFoldDB" id="A0A150QXA7"/>
<evidence type="ECO:0000256" key="3">
    <source>
        <dbReference type="ARBA" id="ARBA00022741"/>
    </source>
</evidence>
<dbReference type="PROSITE" id="PS00107">
    <property type="entry name" value="PROTEIN_KINASE_ATP"/>
    <property type="match status" value="1"/>
</dbReference>
<dbReference type="InterPro" id="IPR011006">
    <property type="entry name" value="CheY-like_superfamily"/>
</dbReference>
<dbReference type="SUPFAM" id="SSF56112">
    <property type="entry name" value="Protein kinase-like (PK-like)"/>
    <property type="match status" value="1"/>
</dbReference>
<dbReference type="Proteomes" id="UP000075260">
    <property type="component" value="Unassembled WGS sequence"/>
</dbReference>
<dbReference type="CDD" id="cd14014">
    <property type="entry name" value="STKc_PknB_like"/>
    <property type="match status" value="1"/>
</dbReference>
<dbReference type="GO" id="GO:0016020">
    <property type="term" value="C:membrane"/>
    <property type="evidence" value="ECO:0007669"/>
    <property type="project" value="UniProtKB-SubCell"/>
</dbReference>
<name>A0A150QXA7_SORCE</name>
<comment type="subcellular location">
    <subcellularLocation>
        <location evidence="1">Membrane</location>
        <topology evidence="1">Single-pass membrane protein</topology>
    </subcellularLocation>
</comment>
<evidence type="ECO:0000259" key="9">
    <source>
        <dbReference type="PROSITE" id="PS50110"/>
    </source>
</evidence>
<feature type="modified residue" description="4-aspartylphosphate" evidence="6">
    <location>
        <position position="338"/>
    </location>
</feature>
<dbReference type="InterPro" id="IPR011009">
    <property type="entry name" value="Kinase-like_dom_sf"/>
</dbReference>
<dbReference type="InterPro" id="IPR017441">
    <property type="entry name" value="Protein_kinase_ATP_BS"/>
</dbReference>
<organism evidence="11 12">
    <name type="scientific">Sorangium cellulosum</name>
    <name type="common">Polyangium cellulosum</name>
    <dbReference type="NCBI Taxonomy" id="56"/>
    <lineage>
        <taxon>Bacteria</taxon>
        <taxon>Pseudomonadati</taxon>
        <taxon>Myxococcota</taxon>
        <taxon>Polyangia</taxon>
        <taxon>Polyangiales</taxon>
        <taxon>Polyangiaceae</taxon>
        <taxon>Sorangium</taxon>
    </lineage>
</organism>
<dbReference type="PANTHER" id="PTHR43289:SF6">
    <property type="entry name" value="SERINE_THREONINE-PROTEIN KINASE NEKL-3"/>
    <property type="match status" value="1"/>
</dbReference>
<keyword evidence="11" id="KW-0723">Serine/threonine-protein kinase</keyword>
<accession>A0A150QXA7</accession>
<dbReference type="GO" id="GO:0000160">
    <property type="term" value="P:phosphorelay signal transduction system"/>
    <property type="evidence" value="ECO:0007669"/>
    <property type="project" value="InterPro"/>
</dbReference>
<dbReference type="InterPro" id="IPR001789">
    <property type="entry name" value="Sig_transdc_resp-reg_receiver"/>
</dbReference>
<comment type="caution">
    <text evidence="11">The sequence shown here is derived from an EMBL/GenBank/DDBJ whole genome shotgun (WGS) entry which is preliminary data.</text>
</comment>
<dbReference type="Gene3D" id="3.30.70.1230">
    <property type="entry name" value="Nucleotide cyclase"/>
    <property type="match status" value="1"/>
</dbReference>
<keyword evidence="2" id="KW-0808">Transferase</keyword>
<feature type="domain" description="Protein kinase" evidence="8">
    <location>
        <begin position="10"/>
        <end position="273"/>
    </location>
</feature>
<dbReference type="InterPro" id="IPR001054">
    <property type="entry name" value="A/G_cyclase"/>
</dbReference>
<feature type="binding site" evidence="7">
    <location>
        <position position="39"/>
    </location>
    <ligand>
        <name>ATP</name>
        <dbReference type="ChEBI" id="CHEBI:30616"/>
    </ligand>
</feature>
<dbReference type="EMBL" id="JEMA01000251">
    <property type="protein sequence ID" value="KYF72633.1"/>
    <property type="molecule type" value="Genomic_DNA"/>
</dbReference>
<evidence type="ECO:0000313" key="11">
    <source>
        <dbReference type="EMBL" id="KYF72633.1"/>
    </source>
</evidence>
<dbReference type="SUPFAM" id="SSF55073">
    <property type="entry name" value="Nucleotide cyclase"/>
    <property type="match status" value="1"/>
</dbReference>
<dbReference type="PROSITE" id="PS50125">
    <property type="entry name" value="GUANYLATE_CYCLASE_2"/>
    <property type="match status" value="1"/>
</dbReference>
<dbReference type="Pfam" id="PF00072">
    <property type="entry name" value="Response_reg"/>
    <property type="match status" value="1"/>
</dbReference>
<keyword evidence="3 7" id="KW-0547">Nucleotide-binding</keyword>
<dbReference type="PROSITE" id="PS00108">
    <property type="entry name" value="PROTEIN_KINASE_ST"/>
    <property type="match status" value="1"/>
</dbReference>
<dbReference type="InterPro" id="IPR000719">
    <property type="entry name" value="Prot_kinase_dom"/>
</dbReference>
<keyword evidence="6" id="KW-0597">Phosphoprotein</keyword>
<evidence type="ECO:0000256" key="1">
    <source>
        <dbReference type="ARBA" id="ARBA00004167"/>
    </source>
</evidence>
<evidence type="ECO:0000256" key="7">
    <source>
        <dbReference type="PROSITE-ProRule" id="PRU10141"/>
    </source>
</evidence>
<reference evidence="11 12" key="1">
    <citation type="submission" date="2014-02" db="EMBL/GenBank/DDBJ databases">
        <title>The small core and large imbalanced accessory genome model reveals a collaborative survival strategy of Sorangium cellulosum strains in nature.</title>
        <authorList>
            <person name="Han K."/>
            <person name="Peng R."/>
            <person name="Blom J."/>
            <person name="Li Y.-Z."/>
        </authorList>
    </citation>
    <scope>NUCLEOTIDE SEQUENCE [LARGE SCALE GENOMIC DNA]</scope>
    <source>
        <strain evidence="11 12">So0008-312</strain>
    </source>
</reference>
<evidence type="ECO:0000313" key="12">
    <source>
        <dbReference type="Proteomes" id="UP000075260"/>
    </source>
</evidence>
<dbReference type="PANTHER" id="PTHR43289">
    <property type="entry name" value="MITOGEN-ACTIVATED PROTEIN KINASE KINASE KINASE 20-RELATED"/>
    <property type="match status" value="1"/>
</dbReference>
<dbReference type="SMART" id="SM00220">
    <property type="entry name" value="S_TKc"/>
    <property type="match status" value="1"/>
</dbReference>
<dbReference type="GO" id="GO:0009190">
    <property type="term" value="P:cyclic nucleotide biosynthetic process"/>
    <property type="evidence" value="ECO:0007669"/>
    <property type="project" value="InterPro"/>
</dbReference>
<dbReference type="GO" id="GO:0005524">
    <property type="term" value="F:ATP binding"/>
    <property type="evidence" value="ECO:0007669"/>
    <property type="project" value="UniProtKB-UniRule"/>
</dbReference>
<keyword evidence="4 11" id="KW-0418">Kinase</keyword>
<dbReference type="PROSITE" id="PS50110">
    <property type="entry name" value="RESPONSE_REGULATORY"/>
    <property type="match status" value="1"/>
</dbReference>
<evidence type="ECO:0000256" key="5">
    <source>
        <dbReference type="ARBA" id="ARBA00022840"/>
    </source>
</evidence>
<evidence type="ECO:0000259" key="8">
    <source>
        <dbReference type="PROSITE" id="PS50011"/>
    </source>
</evidence>
<dbReference type="Gene3D" id="1.10.510.10">
    <property type="entry name" value="Transferase(Phosphotransferase) domain 1"/>
    <property type="match status" value="1"/>
</dbReference>
<feature type="domain" description="Guanylate cyclase" evidence="10">
    <location>
        <begin position="451"/>
        <end position="581"/>
    </location>
</feature>
<gene>
    <name evidence="11" type="ORF">BE15_06490</name>
</gene>